<dbReference type="STRING" id="490188.SAMN04488068_1294"/>
<dbReference type="Proteomes" id="UP000199758">
    <property type="component" value="Unassembled WGS sequence"/>
</dbReference>
<keyword evidence="10" id="KW-1185">Reference proteome</keyword>
<evidence type="ECO:0000256" key="8">
    <source>
        <dbReference type="SAM" id="Phobius"/>
    </source>
</evidence>
<sequence length="136" mass="14902">MMSRRHNPETDETGIDLAPMLDFVLNLLIFFIITTSFVKEAGVTVTRPQAETAESRDNGNILIAIRSNGDIWMDKRRVDLRDIRGAVERLHAERPDDTVVIIADQASQTGALTEVMDQVKLGGVNDVSIAAMHGGG</sequence>
<keyword evidence="4 7" id="KW-0812">Transmembrane</keyword>
<proteinExistence type="inferred from homology"/>
<keyword evidence="6 8" id="KW-0472">Membrane</keyword>
<evidence type="ECO:0000256" key="6">
    <source>
        <dbReference type="ARBA" id="ARBA00023136"/>
    </source>
</evidence>
<dbReference type="GO" id="GO:0022857">
    <property type="term" value="F:transmembrane transporter activity"/>
    <property type="evidence" value="ECO:0007669"/>
    <property type="project" value="InterPro"/>
</dbReference>
<evidence type="ECO:0000256" key="5">
    <source>
        <dbReference type="ARBA" id="ARBA00022989"/>
    </source>
</evidence>
<feature type="transmembrane region" description="Helical" evidence="8">
    <location>
        <begin position="20"/>
        <end position="38"/>
    </location>
</feature>
<dbReference type="Gene3D" id="3.30.420.270">
    <property type="match status" value="1"/>
</dbReference>
<keyword evidence="7" id="KW-0813">Transport</keyword>
<organism evidence="9 10">
    <name type="scientific">Hydrocarboniphaga daqingensis</name>
    <dbReference type="NCBI Taxonomy" id="490188"/>
    <lineage>
        <taxon>Bacteria</taxon>
        <taxon>Pseudomonadati</taxon>
        <taxon>Pseudomonadota</taxon>
        <taxon>Gammaproteobacteria</taxon>
        <taxon>Nevskiales</taxon>
        <taxon>Nevskiaceae</taxon>
        <taxon>Hydrocarboniphaga</taxon>
    </lineage>
</organism>
<dbReference type="EMBL" id="FQWZ01000003">
    <property type="protein sequence ID" value="SHG77321.1"/>
    <property type="molecule type" value="Genomic_DNA"/>
</dbReference>
<reference evidence="9 10" key="1">
    <citation type="submission" date="2016-11" db="EMBL/GenBank/DDBJ databases">
        <authorList>
            <person name="Jaros S."/>
            <person name="Januszkiewicz K."/>
            <person name="Wedrychowicz H."/>
        </authorList>
    </citation>
    <scope>NUCLEOTIDE SEQUENCE [LARGE SCALE GENOMIC DNA]</scope>
    <source>
        <strain evidence="9 10">CGMCC 1.7049</strain>
    </source>
</reference>
<evidence type="ECO:0000256" key="1">
    <source>
        <dbReference type="ARBA" id="ARBA00004162"/>
    </source>
</evidence>
<keyword evidence="3" id="KW-1003">Cell membrane</keyword>
<dbReference type="GO" id="GO:0005886">
    <property type="term" value="C:plasma membrane"/>
    <property type="evidence" value="ECO:0007669"/>
    <property type="project" value="UniProtKB-SubCell"/>
</dbReference>
<dbReference type="OrthoDB" id="9793581at2"/>
<dbReference type="InterPro" id="IPR003400">
    <property type="entry name" value="ExbD"/>
</dbReference>
<evidence type="ECO:0000313" key="10">
    <source>
        <dbReference type="Proteomes" id="UP000199758"/>
    </source>
</evidence>
<keyword evidence="5 8" id="KW-1133">Transmembrane helix</keyword>
<dbReference type="GO" id="GO:0015031">
    <property type="term" value="P:protein transport"/>
    <property type="evidence" value="ECO:0007669"/>
    <property type="project" value="UniProtKB-KW"/>
</dbReference>
<gene>
    <name evidence="9" type="ORF">SAMN04488068_1294</name>
</gene>
<evidence type="ECO:0000256" key="2">
    <source>
        <dbReference type="ARBA" id="ARBA00005811"/>
    </source>
</evidence>
<name>A0A1M5MJA5_9GAMM</name>
<evidence type="ECO:0000256" key="4">
    <source>
        <dbReference type="ARBA" id="ARBA00022692"/>
    </source>
</evidence>
<protein>
    <submittedName>
        <fullName evidence="9">Biopolymer transport protein ExbD</fullName>
    </submittedName>
</protein>
<dbReference type="AlphaFoldDB" id="A0A1M5MJA5"/>
<evidence type="ECO:0000256" key="3">
    <source>
        <dbReference type="ARBA" id="ARBA00022475"/>
    </source>
</evidence>
<keyword evidence="7" id="KW-0653">Protein transport</keyword>
<dbReference type="PANTHER" id="PTHR30558">
    <property type="entry name" value="EXBD MEMBRANE COMPONENT OF PMF-DRIVEN MACROMOLECULE IMPORT SYSTEM"/>
    <property type="match status" value="1"/>
</dbReference>
<evidence type="ECO:0000313" key="9">
    <source>
        <dbReference type="EMBL" id="SHG77321.1"/>
    </source>
</evidence>
<comment type="similarity">
    <text evidence="2 7">Belongs to the ExbD/TolR family.</text>
</comment>
<dbReference type="Pfam" id="PF02472">
    <property type="entry name" value="ExbD"/>
    <property type="match status" value="1"/>
</dbReference>
<accession>A0A1M5MJA5</accession>
<dbReference type="PANTHER" id="PTHR30558:SF13">
    <property type="entry name" value="BIOPOLYMER TRANSPORT PROTEIN EXBD2"/>
    <property type="match status" value="1"/>
</dbReference>
<evidence type="ECO:0000256" key="7">
    <source>
        <dbReference type="RuleBase" id="RU003879"/>
    </source>
</evidence>
<comment type="subcellular location">
    <subcellularLocation>
        <location evidence="1">Cell membrane</location>
        <topology evidence="1">Single-pass membrane protein</topology>
    </subcellularLocation>
    <subcellularLocation>
        <location evidence="7">Cell membrane</location>
        <topology evidence="7">Single-pass type II membrane protein</topology>
    </subcellularLocation>
</comment>